<gene>
    <name evidence="2" type="ORF">N7493_011138</name>
</gene>
<reference evidence="2" key="2">
    <citation type="submission" date="2023-01" db="EMBL/GenBank/DDBJ databases">
        <authorList>
            <person name="Petersen C."/>
        </authorList>
    </citation>
    <scope>NUCLEOTIDE SEQUENCE</scope>
    <source>
        <strain evidence="2">IBT 17514</strain>
    </source>
</reference>
<feature type="compositionally biased region" description="Low complexity" evidence="1">
    <location>
        <begin position="69"/>
        <end position="80"/>
    </location>
</feature>
<organism evidence="2 3">
    <name type="scientific">Penicillium malachiteum</name>
    <dbReference type="NCBI Taxonomy" id="1324776"/>
    <lineage>
        <taxon>Eukaryota</taxon>
        <taxon>Fungi</taxon>
        <taxon>Dikarya</taxon>
        <taxon>Ascomycota</taxon>
        <taxon>Pezizomycotina</taxon>
        <taxon>Eurotiomycetes</taxon>
        <taxon>Eurotiomycetidae</taxon>
        <taxon>Eurotiales</taxon>
        <taxon>Aspergillaceae</taxon>
        <taxon>Penicillium</taxon>
    </lineage>
</organism>
<name>A0AAD6MR02_9EURO</name>
<proteinExistence type="predicted"/>
<comment type="caution">
    <text evidence="2">The sequence shown here is derived from an EMBL/GenBank/DDBJ whole genome shotgun (WGS) entry which is preliminary data.</text>
</comment>
<sequence>MYTYTPTHRFLVLSAVSSAPFNPANKFLVLSPTESGPDPRIYDEQAVAESSSTGEISPNIVPKSHRSDSTSSVSSMGSQSDILPNGFLYLGHTSRRYSTISQ</sequence>
<dbReference type="EMBL" id="JAQJAN010000020">
    <property type="protein sequence ID" value="KAJ5704000.1"/>
    <property type="molecule type" value="Genomic_DNA"/>
</dbReference>
<reference evidence="2" key="1">
    <citation type="journal article" date="2023" name="IMA Fungus">
        <title>Comparative genomic study of the Penicillium genus elucidates a diverse pangenome and 15 lateral gene transfer events.</title>
        <authorList>
            <person name="Petersen C."/>
            <person name="Sorensen T."/>
            <person name="Nielsen M.R."/>
            <person name="Sondergaard T.E."/>
            <person name="Sorensen J.L."/>
            <person name="Fitzpatrick D.A."/>
            <person name="Frisvad J.C."/>
            <person name="Nielsen K.L."/>
        </authorList>
    </citation>
    <scope>NUCLEOTIDE SEQUENCE</scope>
    <source>
        <strain evidence="2">IBT 17514</strain>
    </source>
</reference>
<evidence type="ECO:0000313" key="2">
    <source>
        <dbReference type="EMBL" id="KAJ5704000.1"/>
    </source>
</evidence>
<accession>A0AAD6MR02</accession>
<keyword evidence="3" id="KW-1185">Reference proteome</keyword>
<feature type="region of interest" description="Disordered" evidence="1">
    <location>
        <begin position="46"/>
        <end position="86"/>
    </location>
</feature>
<evidence type="ECO:0000313" key="3">
    <source>
        <dbReference type="Proteomes" id="UP001215712"/>
    </source>
</evidence>
<evidence type="ECO:0000256" key="1">
    <source>
        <dbReference type="SAM" id="MobiDB-lite"/>
    </source>
</evidence>
<dbReference type="Proteomes" id="UP001215712">
    <property type="component" value="Unassembled WGS sequence"/>
</dbReference>
<protein>
    <submittedName>
        <fullName evidence="2">Uncharacterized protein</fullName>
    </submittedName>
</protein>
<dbReference type="AlphaFoldDB" id="A0AAD6MR02"/>